<dbReference type="Proteomes" id="UP000253740">
    <property type="component" value="Unassembled WGS sequence"/>
</dbReference>
<dbReference type="EMBL" id="DF970162">
    <property type="protein sequence ID" value="GAP65567.1"/>
    <property type="molecule type" value="Genomic_DNA"/>
</dbReference>
<dbReference type="STRING" id="1475481.GCA_000953855_00869"/>
<dbReference type="SUPFAM" id="SSF53335">
    <property type="entry name" value="S-adenosyl-L-methionine-dependent methyltransferases"/>
    <property type="match status" value="1"/>
</dbReference>
<name>A0A0K8QMB0_9GAMM</name>
<reference evidence="1" key="1">
    <citation type="submission" date="2015-08" db="EMBL/GenBank/DDBJ databases">
        <title>Complete DNA Sequence of Pseudomonas syringae pv. actinidiae, the Causal Agent of Kiwifruit Canker Disease.</title>
        <authorList>
            <person name="Rikkerink E.H.A."/>
            <person name="Fineran P.C."/>
        </authorList>
    </citation>
    <scope>NUCLEOTIDE SEQUENCE</scope>
    <source>
        <strain evidence="1">SkMP5</strain>
    </source>
</reference>
<evidence type="ECO:0008006" key="3">
    <source>
        <dbReference type="Google" id="ProtNLM"/>
    </source>
</evidence>
<protein>
    <recommendedName>
        <fullName evidence="3">DOT1 domain-containing protein</fullName>
    </recommendedName>
</protein>
<gene>
    <name evidence="1" type="ORF">MBSD_n0857</name>
</gene>
<accession>A0A0K8QMB0</accession>
<evidence type="ECO:0000313" key="1">
    <source>
        <dbReference type="EMBL" id="GAP65567.1"/>
    </source>
</evidence>
<proteinExistence type="predicted"/>
<dbReference type="InterPro" id="IPR029063">
    <property type="entry name" value="SAM-dependent_MTases_sf"/>
</dbReference>
<dbReference type="Gene3D" id="3.40.50.150">
    <property type="entry name" value="Vaccinia Virus protein VP39"/>
    <property type="match status" value="1"/>
</dbReference>
<evidence type="ECO:0000313" key="2">
    <source>
        <dbReference type="Proteomes" id="UP000253740"/>
    </source>
</evidence>
<sequence>MSEAMAARTLRHRSIALLSYDGAPFHVRGSMAASLHDLLAALERDRSLDAPDRLRERIEALDRLDASPAGNATHAGGAASGDTAATHLRARVLHARLESANRRLYDEIRMAIRRGAGRETLLRWARALADAEPMNGSARGDSYDALDELVSGVLRLEAPETEVAAPPNGMVFYQPTPARHIFALIERAALTGRDVLVDLGAGLGHVPLLAAICAGARGIGIEREAVYVASARRCAEALNLTHVAFLEQDARDADLSKGTVFYLYTPFTGGILRAVLDALRREAEGRAIRVCTFGPCTPVVAAEPWLAADDATSIDTLALFRSR</sequence>
<keyword evidence="2" id="KW-1185">Reference proteome</keyword>
<dbReference type="CDD" id="cd02440">
    <property type="entry name" value="AdoMet_MTases"/>
    <property type="match status" value="1"/>
</dbReference>
<dbReference type="AlphaFoldDB" id="A0A0K8QMB0"/>
<organism evidence="1">
    <name type="scientific">Mizugakiibacter sediminis</name>
    <dbReference type="NCBI Taxonomy" id="1475481"/>
    <lineage>
        <taxon>Bacteria</taxon>
        <taxon>Pseudomonadati</taxon>
        <taxon>Pseudomonadota</taxon>
        <taxon>Gammaproteobacteria</taxon>
        <taxon>Lysobacterales</taxon>
        <taxon>Rhodanobacteraceae</taxon>
        <taxon>Mizugakiibacter</taxon>
    </lineage>
</organism>